<gene>
    <name evidence="1" type="ORF">RhiirA1_452378</name>
</gene>
<comment type="caution">
    <text evidence="1">The sequence shown here is derived from an EMBL/GenBank/DDBJ whole genome shotgun (WGS) entry which is preliminary data.</text>
</comment>
<evidence type="ECO:0000313" key="2">
    <source>
        <dbReference type="Proteomes" id="UP000232688"/>
    </source>
</evidence>
<accession>A0A2I1FGV4</accession>
<dbReference type="OrthoDB" id="2373318at2759"/>
<dbReference type="VEuPathDB" id="FungiDB:FUN_011157"/>
<organism evidence="1 2">
    <name type="scientific">Rhizophagus irregularis</name>
    <dbReference type="NCBI Taxonomy" id="588596"/>
    <lineage>
        <taxon>Eukaryota</taxon>
        <taxon>Fungi</taxon>
        <taxon>Fungi incertae sedis</taxon>
        <taxon>Mucoromycota</taxon>
        <taxon>Glomeromycotina</taxon>
        <taxon>Glomeromycetes</taxon>
        <taxon>Glomerales</taxon>
        <taxon>Glomeraceae</taxon>
        <taxon>Rhizophagus</taxon>
    </lineage>
</organism>
<dbReference type="EMBL" id="LLXH01000127">
    <property type="protein sequence ID" value="PKC72380.1"/>
    <property type="molecule type" value="Genomic_DNA"/>
</dbReference>
<dbReference type="VEuPathDB" id="FungiDB:RhiirFUN_012466"/>
<dbReference type="Proteomes" id="UP000232688">
    <property type="component" value="Unassembled WGS sequence"/>
</dbReference>
<proteinExistence type="predicted"/>
<protein>
    <submittedName>
        <fullName evidence="1">Uncharacterized protein</fullName>
    </submittedName>
</protein>
<evidence type="ECO:0000313" key="1">
    <source>
        <dbReference type="EMBL" id="PKC72380.1"/>
    </source>
</evidence>
<name>A0A2I1FGV4_9GLOM</name>
<reference evidence="1 2" key="2">
    <citation type="submission" date="2017-10" db="EMBL/GenBank/DDBJ databases">
        <title>Genome analyses suggest a sexual origin of heterokaryosis in a supposedly ancient asexual fungus.</title>
        <authorList>
            <person name="Corradi N."/>
            <person name="Sedzielewska K."/>
            <person name="Noel J."/>
            <person name="Charron P."/>
            <person name="Farinelli L."/>
            <person name="Marton T."/>
            <person name="Kruger M."/>
            <person name="Pelin A."/>
            <person name="Brachmann A."/>
            <person name="Corradi N."/>
        </authorList>
    </citation>
    <scope>NUCLEOTIDE SEQUENCE [LARGE SCALE GENOMIC DNA]</scope>
    <source>
        <strain evidence="1 2">A1</strain>
    </source>
</reference>
<reference evidence="1 2" key="1">
    <citation type="submission" date="2017-10" db="EMBL/GenBank/DDBJ databases">
        <title>Extensive intraspecific genome diversity in a model arbuscular mycorrhizal fungus.</title>
        <authorList>
            <person name="Chen E.C.H."/>
            <person name="Morin E."/>
            <person name="Baudet D."/>
            <person name="Noel J."/>
            <person name="Ndikumana S."/>
            <person name="Charron P."/>
            <person name="St-Onge C."/>
            <person name="Giorgi J."/>
            <person name="Grigoriev I.V."/>
            <person name="Roux C."/>
            <person name="Martin F.M."/>
            <person name="Corradi N."/>
        </authorList>
    </citation>
    <scope>NUCLEOTIDE SEQUENCE [LARGE SCALE GENOMIC DNA]</scope>
    <source>
        <strain evidence="1 2">A1</strain>
    </source>
</reference>
<dbReference type="VEuPathDB" id="FungiDB:RhiirA1_452378"/>
<sequence>MSTLILTFKSASATSEVRENFRLVKASDNPAFRQDKKLEWQKFEKFNAKFLALRLSHFKVAGYDKIKLKDLLKGANISEDLLDIEVVLPKKSNCNITKYNEGETAEDNNEGIEGFTKLKNENTFKLKSKESLPDEDTAMTARRMGFNKNLFFIEHEICNQIMLNMHLNAAGAYSDAFPTNPKLSS</sequence>
<dbReference type="AlphaFoldDB" id="A0A2I1FGV4"/>